<evidence type="ECO:0008006" key="4">
    <source>
        <dbReference type="Google" id="ProtNLM"/>
    </source>
</evidence>
<dbReference type="Proteomes" id="UP000704176">
    <property type="component" value="Unassembled WGS sequence"/>
</dbReference>
<dbReference type="Pfam" id="PF06411">
    <property type="entry name" value="HdeA"/>
    <property type="match status" value="1"/>
</dbReference>
<name>A0ABS7VSM1_9HYPH</name>
<feature type="signal peptide" evidence="1">
    <location>
        <begin position="1"/>
        <end position="20"/>
    </location>
</feature>
<proteinExistence type="predicted"/>
<dbReference type="EMBL" id="JAIRBM010000014">
    <property type="protein sequence ID" value="MBZ6078075.1"/>
    <property type="molecule type" value="Genomic_DNA"/>
</dbReference>
<reference evidence="2 3" key="1">
    <citation type="submission" date="2021-09" db="EMBL/GenBank/DDBJ databases">
        <title>The complete genome sequence of a new microorganism.</title>
        <authorList>
            <person name="Zi Z."/>
        </authorList>
    </citation>
    <scope>NUCLEOTIDE SEQUENCE [LARGE SCALE GENOMIC DNA]</scope>
    <source>
        <strain evidence="2 3">WGZ8</strain>
    </source>
</reference>
<feature type="chain" id="PRO_5046268871" description="HdeA/HdeB family protein" evidence="1">
    <location>
        <begin position="21"/>
        <end position="119"/>
    </location>
</feature>
<dbReference type="RefSeq" id="WP_224314826.1">
    <property type="nucleotide sequence ID" value="NZ_JAIRBM010000014.1"/>
</dbReference>
<protein>
    <recommendedName>
        <fullName evidence="4">HdeA/HdeB family protein</fullName>
    </recommendedName>
</protein>
<dbReference type="InterPro" id="IPR010486">
    <property type="entry name" value="HNS-dep_expression_A/B"/>
</dbReference>
<evidence type="ECO:0000313" key="3">
    <source>
        <dbReference type="Proteomes" id="UP000704176"/>
    </source>
</evidence>
<organism evidence="2 3">
    <name type="scientific">Microvirga puerhi</name>
    <dbReference type="NCBI Taxonomy" id="2876078"/>
    <lineage>
        <taxon>Bacteria</taxon>
        <taxon>Pseudomonadati</taxon>
        <taxon>Pseudomonadota</taxon>
        <taxon>Alphaproteobacteria</taxon>
        <taxon>Hyphomicrobiales</taxon>
        <taxon>Methylobacteriaceae</taxon>
        <taxon>Microvirga</taxon>
    </lineage>
</organism>
<keyword evidence="3" id="KW-1185">Reference proteome</keyword>
<keyword evidence="1" id="KW-0732">Signal</keyword>
<evidence type="ECO:0000313" key="2">
    <source>
        <dbReference type="EMBL" id="MBZ6078075.1"/>
    </source>
</evidence>
<gene>
    <name evidence="2" type="ORF">K9B37_17565</name>
</gene>
<comment type="caution">
    <text evidence="2">The sequence shown here is derived from an EMBL/GenBank/DDBJ whole genome shotgun (WGS) entry which is preliminary data.</text>
</comment>
<accession>A0ABS7VSM1</accession>
<sequence>MKRLALVAVVCLASVTGAAAQNPVPLSSYVDADGFLDVQALTCAQLAGTYQDDADLLTTWYSGWYNGLAQKHFINLPRAKEAEHEVIVYCKANPSVKVIAAMGLVFDTMRKERGIVLAK</sequence>
<evidence type="ECO:0000256" key="1">
    <source>
        <dbReference type="SAM" id="SignalP"/>
    </source>
</evidence>